<evidence type="ECO:0000313" key="2">
    <source>
        <dbReference type="Proteomes" id="UP000799755"/>
    </source>
</evidence>
<keyword evidence="2" id="KW-1185">Reference proteome</keyword>
<dbReference type="Proteomes" id="UP000799755">
    <property type="component" value="Unassembled WGS sequence"/>
</dbReference>
<proteinExistence type="predicted"/>
<reference evidence="1" key="1">
    <citation type="journal article" date="2020" name="Stud. Mycol.">
        <title>101 Dothideomycetes genomes: a test case for predicting lifestyles and emergence of pathogens.</title>
        <authorList>
            <person name="Haridas S."/>
            <person name="Albert R."/>
            <person name="Binder M."/>
            <person name="Bloem J."/>
            <person name="Labutti K."/>
            <person name="Salamov A."/>
            <person name="Andreopoulos B."/>
            <person name="Baker S."/>
            <person name="Barry K."/>
            <person name="Bills G."/>
            <person name="Bluhm B."/>
            <person name="Cannon C."/>
            <person name="Castanera R."/>
            <person name="Culley D."/>
            <person name="Daum C."/>
            <person name="Ezra D."/>
            <person name="Gonzalez J."/>
            <person name="Henrissat B."/>
            <person name="Kuo A."/>
            <person name="Liang C."/>
            <person name="Lipzen A."/>
            <person name="Lutzoni F."/>
            <person name="Magnuson J."/>
            <person name="Mondo S."/>
            <person name="Nolan M."/>
            <person name="Ohm R."/>
            <person name="Pangilinan J."/>
            <person name="Park H.-J."/>
            <person name="Ramirez L."/>
            <person name="Alfaro M."/>
            <person name="Sun H."/>
            <person name="Tritt A."/>
            <person name="Yoshinaga Y."/>
            <person name="Zwiers L.-H."/>
            <person name="Turgeon B."/>
            <person name="Goodwin S."/>
            <person name="Spatafora J."/>
            <person name="Crous P."/>
            <person name="Grigoriev I."/>
        </authorList>
    </citation>
    <scope>NUCLEOTIDE SEQUENCE</scope>
    <source>
        <strain evidence="1">ATCC 200398</strain>
    </source>
</reference>
<gene>
    <name evidence="1" type="ORF">BDR25DRAFT_370687</name>
</gene>
<protein>
    <submittedName>
        <fullName evidence="1">Uncharacterized protein</fullName>
    </submittedName>
</protein>
<name>A0ACB6RC29_9PLEO</name>
<organism evidence="1 2">
    <name type="scientific">Lindgomyces ingoldianus</name>
    <dbReference type="NCBI Taxonomy" id="673940"/>
    <lineage>
        <taxon>Eukaryota</taxon>
        <taxon>Fungi</taxon>
        <taxon>Dikarya</taxon>
        <taxon>Ascomycota</taxon>
        <taxon>Pezizomycotina</taxon>
        <taxon>Dothideomycetes</taxon>
        <taxon>Pleosporomycetidae</taxon>
        <taxon>Pleosporales</taxon>
        <taxon>Lindgomycetaceae</taxon>
        <taxon>Lindgomyces</taxon>
    </lineage>
</organism>
<evidence type="ECO:0000313" key="1">
    <source>
        <dbReference type="EMBL" id="KAF2476884.1"/>
    </source>
</evidence>
<comment type="caution">
    <text evidence="1">The sequence shown here is derived from an EMBL/GenBank/DDBJ whole genome shotgun (WGS) entry which is preliminary data.</text>
</comment>
<dbReference type="EMBL" id="MU003493">
    <property type="protein sequence ID" value="KAF2476884.1"/>
    <property type="molecule type" value="Genomic_DNA"/>
</dbReference>
<sequence length="795" mass="87741">MENPSPSLQLADTDGTGPVKRRRPALSCVECRRRKVRCDREKPCGPCTRAKSPTCTYRPNPHTIDRRPRAAAPTSAHTNQDSSNRSSLPSSIQAIDFESMVNRYIAPGIFGPHGSVTLSHLPSPNVDPGASCYTSAIKSLVDNVFDLDGSSANKDEESSKVLNIPIRNAVPTTPGQFVKSKFYGETHWLNSIEPVSVFENPPLRTEINRASELYQTVLECKRMARTIKSARVTKHSISPEIQSSIPARDVCDQLVQCYLRTFEGVFRVLHIPTFLAEYDSFWGSAVTGKPTVLIKILLVCAIGAPFYKGLESASLRSSCAKWMQTAETFLSAPQGKSRLNLTGLQIHILLLLAREICNVDGGDLTWIPAGSLLRSAMHIGLHRDPSHFPKISVFHAEMRRRLWATVLEITVQSSLDMGMPPMLSLNDFDTLPPSNINDEDMGEGIEALIDLKPPQVFTQTSTQIALNKSLPLRLKITRLINSLRSDLSYDESLRLGSELIASCRANTQLFQGFFASTASPTTFQVKLLDVLTRRFVLCLHRPFFIKAKADPKFYYSRKICLDTSLCLLAPTSIAPQPSLEHTEMTQEDDWARLTTHCVGFFKSIFLYSTTTVYLELLSQIEEQQEDRVPFPTFLVYPAMSSTKIAALAPRANTGAASTPDSTTPLSKNRIKNGETNAKGYVFLACALARIDAIVSGTDPDKAVLSAAKKSAAACADWMRKTYQDENNVEMNVGALPQMPAEKNGSVGTETGDFGGLGVMEDMDWDTLMHDDTMDFGFGFEENESWWLGGLGGTEL</sequence>
<accession>A0ACB6RC29</accession>